<feature type="transmembrane region" description="Helical" evidence="1">
    <location>
        <begin position="243"/>
        <end position="263"/>
    </location>
</feature>
<evidence type="ECO:0000259" key="2">
    <source>
        <dbReference type="Pfam" id="PF02517"/>
    </source>
</evidence>
<evidence type="ECO:0000256" key="1">
    <source>
        <dbReference type="SAM" id="Phobius"/>
    </source>
</evidence>
<feature type="transmembrane region" description="Helical" evidence="1">
    <location>
        <begin position="269"/>
        <end position="289"/>
    </location>
</feature>
<evidence type="ECO:0000259" key="3">
    <source>
        <dbReference type="Pfam" id="PF03457"/>
    </source>
</evidence>
<feature type="domain" description="Helicase-associated" evidence="3">
    <location>
        <begin position="16"/>
        <end position="76"/>
    </location>
</feature>
<feature type="domain" description="CAAX prenyl protease 2/Lysostaphin resistance protein A-like" evidence="2">
    <location>
        <begin position="216"/>
        <end position="309"/>
    </location>
</feature>
<keyword evidence="5" id="KW-1185">Reference proteome</keyword>
<gene>
    <name evidence="4" type="ORF">BHD05_11260</name>
</gene>
<feature type="transmembrane region" description="Helical" evidence="1">
    <location>
        <begin position="296"/>
        <end position="319"/>
    </location>
</feature>
<feature type="transmembrane region" description="Helical" evidence="1">
    <location>
        <begin position="212"/>
        <end position="231"/>
    </location>
</feature>
<keyword evidence="1" id="KW-0472">Membrane</keyword>
<dbReference type="PANTHER" id="PTHR33418">
    <property type="entry name" value="HELICASE-ASSOCIATED"/>
    <property type="match status" value="1"/>
</dbReference>
<sequence>MAMEDGSSRKSFDQLERRWMANYEELRSFRATKGKLPLEAGVGSEATLGGWLRNQRRRHKRGRMPAWQADLLQRIPGFVWEPAVGAWWVKLELLRAFLEREGRVPRYRAVHAGERELAAWVHKQRHFLCVVAFLPAVMGWHVLIPALGGALLLVANLVHRPWRQIFVPHTSPFVVASIVMVSVGVAAFQLLTSAPRQSSGSLEWSVLPGQEYGPLAVIAIVIVASITNATFEELLWRVGLQRLFAGRGWLIAQWLLLSVIFGLSHVNGTPGGILGMAFAGLFGFVMCIIREVSRGSVIWIIVVHFVADVILIGGVYGIFIW</sequence>
<dbReference type="GO" id="GO:0080120">
    <property type="term" value="P:CAAX-box protein maturation"/>
    <property type="evidence" value="ECO:0007669"/>
    <property type="project" value="UniProtKB-ARBA"/>
</dbReference>
<reference evidence="4 5" key="1">
    <citation type="submission" date="2016-09" db="EMBL/GenBank/DDBJ databases">
        <title>Complete genome sequence of microbes from the polar regions.</title>
        <authorList>
            <person name="Liao L."/>
            <person name="Chen B."/>
        </authorList>
    </citation>
    <scope>NUCLEOTIDE SEQUENCE [LARGE SCALE GENOMIC DNA]</scope>
    <source>
        <strain evidence="4 5">ZS314</strain>
    </source>
</reference>
<dbReference type="Gene3D" id="6.10.140.530">
    <property type="match status" value="2"/>
</dbReference>
<accession>A0A7L5ALD2</accession>
<organism evidence="4 5">
    <name type="scientific">Marisediminicola antarctica</name>
    <dbReference type="NCBI Taxonomy" id="674079"/>
    <lineage>
        <taxon>Bacteria</taxon>
        <taxon>Bacillati</taxon>
        <taxon>Actinomycetota</taxon>
        <taxon>Actinomycetes</taxon>
        <taxon>Micrococcales</taxon>
        <taxon>Microbacteriaceae</taxon>
        <taxon>Marisediminicola</taxon>
    </lineage>
</organism>
<dbReference type="InterPro" id="IPR003675">
    <property type="entry name" value="Rce1/LyrA-like_dom"/>
</dbReference>
<protein>
    <recommendedName>
        <fullName evidence="6">CPBP family intramembrane metalloprotease</fullName>
    </recommendedName>
</protein>
<name>A0A7L5ALD2_9MICO</name>
<evidence type="ECO:0008006" key="6">
    <source>
        <dbReference type="Google" id="ProtNLM"/>
    </source>
</evidence>
<keyword evidence="1" id="KW-1133">Transmembrane helix</keyword>
<dbReference type="Pfam" id="PF03457">
    <property type="entry name" value="HA"/>
    <property type="match status" value="1"/>
</dbReference>
<proteinExistence type="predicted"/>
<dbReference type="Pfam" id="PF02517">
    <property type="entry name" value="Rce1-like"/>
    <property type="match status" value="1"/>
</dbReference>
<feature type="transmembrane region" description="Helical" evidence="1">
    <location>
        <begin position="170"/>
        <end position="192"/>
    </location>
</feature>
<dbReference type="KEGG" id="mant:BHD05_11260"/>
<dbReference type="Proteomes" id="UP000464507">
    <property type="component" value="Chromosome"/>
</dbReference>
<dbReference type="GO" id="GO:0004175">
    <property type="term" value="F:endopeptidase activity"/>
    <property type="evidence" value="ECO:0007669"/>
    <property type="project" value="UniProtKB-ARBA"/>
</dbReference>
<evidence type="ECO:0000313" key="5">
    <source>
        <dbReference type="Proteomes" id="UP000464507"/>
    </source>
</evidence>
<feature type="transmembrane region" description="Helical" evidence="1">
    <location>
        <begin position="132"/>
        <end position="158"/>
    </location>
</feature>
<dbReference type="EMBL" id="CP017146">
    <property type="protein sequence ID" value="QHO70134.1"/>
    <property type="molecule type" value="Genomic_DNA"/>
</dbReference>
<dbReference type="PANTHER" id="PTHR33418:SF1">
    <property type="entry name" value="HELICASE-ASSOCIATED DOMAIN-CONTAINING PROTEIN"/>
    <property type="match status" value="1"/>
</dbReference>
<dbReference type="InterPro" id="IPR005114">
    <property type="entry name" value="Helicase_assoc"/>
</dbReference>
<evidence type="ECO:0000313" key="4">
    <source>
        <dbReference type="EMBL" id="QHO70134.1"/>
    </source>
</evidence>
<keyword evidence="1" id="KW-0812">Transmembrane</keyword>
<dbReference type="AlphaFoldDB" id="A0A7L5ALD2"/>